<name>A0ABW5R878_9BACL</name>
<reference evidence="6" key="1">
    <citation type="journal article" date="2019" name="Int. J. Syst. Evol. Microbiol.">
        <title>The Global Catalogue of Microorganisms (GCM) 10K type strain sequencing project: providing services to taxonomists for standard genome sequencing and annotation.</title>
        <authorList>
            <consortium name="The Broad Institute Genomics Platform"/>
            <consortium name="The Broad Institute Genome Sequencing Center for Infectious Disease"/>
            <person name="Wu L."/>
            <person name="Ma J."/>
        </authorList>
    </citation>
    <scope>NUCLEOTIDE SEQUENCE [LARGE SCALE GENOMIC DNA]</scope>
    <source>
        <strain evidence="6">KCTC 33676</strain>
    </source>
</reference>
<keyword evidence="5" id="KW-0946">Virion</keyword>
<protein>
    <submittedName>
        <fullName evidence="5">Spore coat protein</fullName>
    </submittedName>
</protein>
<dbReference type="Gene3D" id="1.20.1260.10">
    <property type="match status" value="1"/>
</dbReference>
<proteinExistence type="inferred from homology"/>
<dbReference type="RefSeq" id="WP_379928531.1">
    <property type="nucleotide sequence ID" value="NZ_JBHUMM010000009.1"/>
</dbReference>
<evidence type="ECO:0000313" key="6">
    <source>
        <dbReference type="Proteomes" id="UP001597497"/>
    </source>
</evidence>
<accession>A0ABW5R878</accession>
<evidence type="ECO:0000256" key="2">
    <source>
        <dbReference type="ARBA" id="ARBA00024325"/>
    </source>
</evidence>
<keyword evidence="6" id="KW-1185">Reference proteome</keyword>
<feature type="compositionally biased region" description="Low complexity" evidence="4">
    <location>
        <begin position="188"/>
        <end position="208"/>
    </location>
</feature>
<dbReference type="EMBL" id="JBHUMM010000009">
    <property type="protein sequence ID" value="MFD2671098.1"/>
    <property type="molecule type" value="Genomic_DNA"/>
</dbReference>
<organism evidence="5 6">
    <name type="scientific">Marinicrinis sediminis</name>
    <dbReference type="NCBI Taxonomy" id="1652465"/>
    <lineage>
        <taxon>Bacteria</taxon>
        <taxon>Bacillati</taxon>
        <taxon>Bacillota</taxon>
        <taxon>Bacilli</taxon>
        <taxon>Bacillales</taxon>
        <taxon>Paenibacillaceae</taxon>
    </lineage>
</organism>
<evidence type="ECO:0000256" key="3">
    <source>
        <dbReference type="ARBA" id="ARBA00024344"/>
    </source>
</evidence>
<dbReference type="InterPro" id="IPR012347">
    <property type="entry name" value="Ferritin-like"/>
</dbReference>
<evidence type="ECO:0000256" key="4">
    <source>
        <dbReference type="SAM" id="MobiDB-lite"/>
    </source>
</evidence>
<evidence type="ECO:0000313" key="5">
    <source>
        <dbReference type="EMBL" id="MFD2671098.1"/>
    </source>
</evidence>
<keyword evidence="1" id="KW-0749">Sporulation</keyword>
<comment type="subcellular location">
    <subcellularLocation>
        <location evidence="2">Spore coat</location>
    </subcellularLocation>
</comment>
<dbReference type="PANTHER" id="PTHR39183">
    <property type="entry name" value="SPORE COAT PROTEIN F-LIKE PROTEIN YHCQ"/>
    <property type="match status" value="1"/>
</dbReference>
<feature type="region of interest" description="Disordered" evidence="4">
    <location>
        <begin position="180"/>
        <end position="208"/>
    </location>
</feature>
<dbReference type="InterPro" id="IPR012851">
    <property type="entry name" value="Spore_coat_CotF-like"/>
</dbReference>
<dbReference type="Pfam" id="PF07875">
    <property type="entry name" value="Coat_F"/>
    <property type="match status" value="1"/>
</dbReference>
<keyword evidence="5" id="KW-0167">Capsid protein</keyword>
<sequence length="208" mass="23420">MPFGAYETVAAHEILDEKINMIHHFDLYLQDCQDQQLAHLIRKHRESAIQGYNQLVSYTHDTHSASPQSTSQAMPSVQVSQIQYGLDHPAQQSPHLQGRLNEDQIASAVLSCHKNSAKNHMAASVECADPNLRQMLINSAVTCANEAYEVFMYMNQKGTYQIPTMKDHTAKTYLHAFQPAQASQGHQSTYPAYPTTTSPSYRYTNEPH</sequence>
<comment type="caution">
    <text evidence="5">The sequence shown here is derived from an EMBL/GenBank/DDBJ whole genome shotgun (WGS) entry which is preliminary data.</text>
</comment>
<dbReference type="PANTHER" id="PTHR39183:SF1">
    <property type="entry name" value="SPORE COAT PROTEIN F-LIKE PROTEIN YHCQ"/>
    <property type="match status" value="1"/>
</dbReference>
<gene>
    <name evidence="5" type="ORF">ACFSUC_05715</name>
</gene>
<evidence type="ECO:0000256" key="1">
    <source>
        <dbReference type="ARBA" id="ARBA00022969"/>
    </source>
</evidence>
<dbReference type="Proteomes" id="UP001597497">
    <property type="component" value="Unassembled WGS sequence"/>
</dbReference>
<comment type="similarity">
    <text evidence="3">Belongs to the CotF family.</text>
</comment>